<organism evidence="1 2">
    <name type="scientific">Pristionchus pacificus</name>
    <name type="common">Parasitic nematode worm</name>
    <dbReference type="NCBI Taxonomy" id="54126"/>
    <lineage>
        <taxon>Eukaryota</taxon>
        <taxon>Metazoa</taxon>
        <taxon>Ecdysozoa</taxon>
        <taxon>Nematoda</taxon>
        <taxon>Chromadorea</taxon>
        <taxon>Rhabditida</taxon>
        <taxon>Rhabditina</taxon>
        <taxon>Diplogasteromorpha</taxon>
        <taxon>Diplogasteroidea</taxon>
        <taxon>Neodiplogasteridae</taxon>
        <taxon>Pristionchus</taxon>
    </lineage>
</organism>
<proteinExistence type="predicted"/>
<evidence type="ECO:0000313" key="2">
    <source>
        <dbReference type="Proteomes" id="UP000005239"/>
    </source>
</evidence>
<dbReference type="OrthoDB" id="426210at2759"/>
<evidence type="ECO:0000313" key="1">
    <source>
        <dbReference type="EnsemblMetazoa" id="PPA40870.1"/>
    </source>
</evidence>
<reference evidence="2" key="1">
    <citation type="journal article" date="2008" name="Nat. Genet.">
        <title>The Pristionchus pacificus genome provides a unique perspective on nematode lifestyle and parasitism.</title>
        <authorList>
            <person name="Dieterich C."/>
            <person name="Clifton S.W."/>
            <person name="Schuster L.N."/>
            <person name="Chinwalla A."/>
            <person name="Delehaunty K."/>
            <person name="Dinkelacker I."/>
            <person name="Fulton L."/>
            <person name="Fulton R."/>
            <person name="Godfrey J."/>
            <person name="Minx P."/>
            <person name="Mitreva M."/>
            <person name="Roeseler W."/>
            <person name="Tian H."/>
            <person name="Witte H."/>
            <person name="Yang S.P."/>
            <person name="Wilson R.K."/>
            <person name="Sommer R.J."/>
        </authorList>
    </citation>
    <scope>NUCLEOTIDE SEQUENCE [LARGE SCALE GENOMIC DNA]</scope>
    <source>
        <strain evidence="2">PS312</strain>
    </source>
</reference>
<dbReference type="PANTHER" id="PTHR40326">
    <property type="entry name" value="PROTEIN CBG10816"/>
    <property type="match status" value="1"/>
</dbReference>
<dbReference type="Proteomes" id="UP000005239">
    <property type="component" value="Unassembled WGS sequence"/>
</dbReference>
<gene>
    <name evidence="1" type="primary">WBGene00279239</name>
</gene>
<protein>
    <submittedName>
        <fullName evidence="1">Uncharacterized protein</fullName>
    </submittedName>
</protein>
<accession>A0A2A6CQE6</accession>
<sequence>MFLMAALFLLKMKFVTLVPRKARSMCNLMLRSFLTTSSEALVKAYKIYIRPLLESSTVIWNPTDIGLVNSEIPPVAHIPPYVCNRWYSGSGELLGKGHIHYLHLTTSGFYFFPREPGNMIFDRISLGAFGNVLFLTTAIFPSVDAFFVLFFIRSFRAAVMKLFHLPCKMDSSIESSGTELSTAIAIRKS</sequence>
<dbReference type="PRINTS" id="PR01345">
    <property type="entry name" value="CERVTRCPTASE"/>
</dbReference>
<accession>A0A8R1UXV1</accession>
<keyword evidence="2" id="KW-1185">Reference proteome</keyword>
<name>A0A2A6CQE6_PRIPA</name>
<dbReference type="AlphaFoldDB" id="A0A2A6CQE6"/>
<dbReference type="EnsemblMetazoa" id="PPA40870.1">
    <property type="protein sequence ID" value="PPA40870.1"/>
    <property type="gene ID" value="WBGene00279239"/>
</dbReference>
<dbReference type="PANTHER" id="PTHR40326:SF1">
    <property type="entry name" value="RING-TYPE DOMAIN-CONTAINING PROTEIN-RELATED"/>
    <property type="match status" value="1"/>
</dbReference>
<reference evidence="1" key="2">
    <citation type="submission" date="2022-06" db="UniProtKB">
        <authorList>
            <consortium name="EnsemblMetazoa"/>
        </authorList>
    </citation>
    <scope>IDENTIFICATION</scope>
    <source>
        <strain evidence="1">PS312</strain>
    </source>
</reference>